<sequence>MNTTTDPINTAPASEAPKRKKGVALAGVAAGTTAICTVGHSGNDLHYRGYDIIELAKHATFEEVAYLLIHGELPTQPQLTAYHQKLKKLRGLPSALKAVLEQIPANAHPMDVMRTGCSMLGTLEPEATDRNTAGAQALGDRLIACFGSILIYWYHFSHRGVRIEVETDDDSIAAHFLHLLHGKKPSELHIKAMNTSLVLYAEHEFNASTFTSRVIAGTLSDLYSCVTGAIGALRGPKHGGANEAAMEIIERYQTPDEAEADIKARMARKEIIIGFGHPVYTIADPRNESIKAVSKSLCEDAGNMQLFDISARIEEIMWNEKKMFPNLDWYSASSYHMMGIPTGMFTPIFVISRTTGWVAHAIEQRIDNKIIRPNAEYNGPDNRAFVPLDKR</sequence>
<dbReference type="PANTHER" id="PTHR11739:SF25">
    <property type="entry name" value="CITRATE SYNTHASE-RELATED PROTEIN DDB_G0287281"/>
    <property type="match status" value="1"/>
</dbReference>
<dbReference type="EMBL" id="JBHTJW010000006">
    <property type="protein sequence ID" value="MFD0930938.1"/>
    <property type="molecule type" value="Genomic_DNA"/>
</dbReference>
<comment type="similarity">
    <text evidence="2 6 7">Belongs to the citrate synthase family.</text>
</comment>
<dbReference type="InterPro" id="IPR011278">
    <property type="entry name" value="2-MeCitrate/Citrate_synth_II"/>
</dbReference>
<comment type="catalytic activity">
    <reaction evidence="5">
        <text>oxaloacetate + acetyl-CoA + H2O = citrate + CoA + H(+)</text>
        <dbReference type="Rhea" id="RHEA:16845"/>
        <dbReference type="ChEBI" id="CHEBI:15377"/>
        <dbReference type="ChEBI" id="CHEBI:15378"/>
        <dbReference type="ChEBI" id="CHEBI:16452"/>
        <dbReference type="ChEBI" id="CHEBI:16947"/>
        <dbReference type="ChEBI" id="CHEBI:57287"/>
        <dbReference type="ChEBI" id="CHEBI:57288"/>
        <dbReference type="EC" id="2.3.3.16"/>
    </reaction>
</comment>
<accession>A0ABW3GMM7</accession>
<evidence type="ECO:0000313" key="8">
    <source>
        <dbReference type="EMBL" id="MFD0930938.1"/>
    </source>
</evidence>
<organism evidence="8 9">
    <name type="scientific">Methylophilus glucosoxydans</name>
    <dbReference type="NCBI Taxonomy" id="752553"/>
    <lineage>
        <taxon>Bacteria</taxon>
        <taxon>Pseudomonadati</taxon>
        <taxon>Pseudomonadota</taxon>
        <taxon>Betaproteobacteria</taxon>
        <taxon>Nitrosomonadales</taxon>
        <taxon>Methylophilaceae</taxon>
        <taxon>Methylophilus</taxon>
    </lineage>
</organism>
<evidence type="ECO:0000313" key="9">
    <source>
        <dbReference type="Proteomes" id="UP001597106"/>
    </source>
</evidence>
<dbReference type="InterPro" id="IPR016142">
    <property type="entry name" value="Citrate_synth-like_lrg_a-sub"/>
</dbReference>
<keyword evidence="4 6" id="KW-0808">Transferase</keyword>
<keyword evidence="9" id="KW-1185">Reference proteome</keyword>
<dbReference type="InterPro" id="IPR024176">
    <property type="entry name" value="Citrate_synthase_bac-typ"/>
</dbReference>
<dbReference type="NCBIfam" id="NF009006">
    <property type="entry name" value="PRK12351.1"/>
    <property type="match status" value="1"/>
</dbReference>
<evidence type="ECO:0000256" key="1">
    <source>
        <dbReference type="ARBA" id="ARBA00004751"/>
    </source>
</evidence>
<evidence type="ECO:0000256" key="7">
    <source>
        <dbReference type="RuleBase" id="RU003406"/>
    </source>
</evidence>
<protein>
    <recommendedName>
        <fullName evidence="6">Citrate synthase</fullName>
    </recommendedName>
</protein>
<evidence type="ECO:0000256" key="4">
    <source>
        <dbReference type="ARBA" id="ARBA00022679"/>
    </source>
</evidence>
<keyword evidence="8" id="KW-0012">Acyltransferase</keyword>
<dbReference type="PRINTS" id="PR00143">
    <property type="entry name" value="CITRTSNTHASE"/>
</dbReference>
<dbReference type="InterPro" id="IPR016143">
    <property type="entry name" value="Citrate_synth-like_sm_a-sub"/>
</dbReference>
<gene>
    <name evidence="8" type="primary">prpC</name>
    <name evidence="8" type="ORF">ACFQ1T_14200</name>
</gene>
<proteinExistence type="inferred from homology"/>
<dbReference type="InterPro" id="IPR002020">
    <property type="entry name" value="Citrate_synthase"/>
</dbReference>
<dbReference type="Gene3D" id="1.10.580.10">
    <property type="entry name" value="Citrate Synthase, domain 1"/>
    <property type="match status" value="1"/>
</dbReference>
<dbReference type="PANTHER" id="PTHR11739">
    <property type="entry name" value="CITRATE SYNTHASE"/>
    <property type="match status" value="1"/>
</dbReference>
<dbReference type="GO" id="GO:0050440">
    <property type="term" value="F:2-methylcitrate synthase activity"/>
    <property type="evidence" value="ECO:0007669"/>
    <property type="project" value="UniProtKB-EC"/>
</dbReference>
<dbReference type="PROSITE" id="PS00480">
    <property type="entry name" value="CITRATE_SYNTHASE"/>
    <property type="match status" value="1"/>
</dbReference>
<reference evidence="9" key="1">
    <citation type="journal article" date="2019" name="Int. J. Syst. Evol. Microbiol.">
        <title>The Global Catalogue of Microorganisms (GCM) 10K type strain sequencing project: providing services to taxonomists for standard genome sequencing and annotation.</title>
        <authorList>
            <consortium name="The Broad Institute Genomics Platform"/>
            <consortium name="The Broad Institute Genome Sequencing Center for Infectious Disease"/>
            <person name="Wu L."/>
            <person name="Ma J."/>
        </authorList>
    </citation>
    <scope>NUCLEOTIDE SEQUENCE [LARGE SCALE GENOMIC DNA]</scope>
    <source>
        <strain evidence="9">CCUG 59685</strain>
    </source>
</reference>
<comment type="pathway">
    <text evidence="1">Carbohydrate metabolism; tricarboxylic acid cycle; isocitrate from oxaloacetate: step 1/2.</text>
</comment>
<dbReference type="SUPFAM" id="SSF48256">
    <property type="entry name" value="Citrate synthase"/>
    <property type="match status" value="1"/>
</dbReference>
<dbReference type="InterPro" id="IPR036969">
    <property type="entry name" value="Citrate_synthase_sf"/>
</dbReference>
<dbReference type="GO" id="GO:0036440">
    <property type="term" value="F:citrate synthase activity"/>
    <property type="evidence" value="ECO:0007669"/>
    <property type="project" value="UniProtKB-EC"/>
</dbReference>
<evidence type="ECO:0000256" key="5">
    <source>
        <dbReference type="ARBA" id="ARBA00049288"/>
    </source>
</evidence>
<comment type="caution">
    <text evidence="8">The sequence shown here is derived from an EMBL/GenBank/DDBJ whole genome shotgun (WGS) entry which is preliminary data.</text>
</comment>
<keyword evidence="3" id="KW-0816">Tricarboxylic acid cycle</keyword>
<dbReference type="RefSeq" id="WP_338657404.1">
    <property type="nucleotide sequence ID" value="NZ_JBHTJW010000006.1"/>
</dbReference>
<name>A0ABW3GMM7_9PROT</name>
<dbReference type="NCBIfam" id="TIGR01800">
    <property type="entry name" value="cit_synth_II"/>
    <property type="match status" value="1"/>
</dbReference>
<dbReference type="Proteomes" id="UP001597106">
    <property type="component" value="Unassembled WGS sequence"/>
</dbReference>
<dbReference type="Gene3D" id="1.10.230.10">
    <property type="entry name" value="Cytochrome P450-Terp, domain 2"/>
    <property type="match status" value="1"/>
</dbReference>
<evidence type="ECO:0000256" key="6">
    <source>
        <dbReference type="PIRNR" id="PIRNR001369"/>
    </source>
</evidence>
<dbReference type="InterPro" id="IPR019810">
    <property type="entry name" value="Citrate_synthase_AS"/>
</dbReference>
<evidence type="ECO:0000256" key="2">
    <source>
        <dbReference type="ARBA" id="ARBA00010566"/>
    </source>
</evidence>
<dbReference type="Pfam" id="PF00285">
    <property type="entry name" value="Citrate_synt"/>
    <property type="match status" value="1"/>
</dbReference>
<evidence type="ECO:0000256" key="3">
    <source>
        <dbReference type="ARBA" id="ARBA00022532"/>
    </source>
</evidence>
<dbReference type="PIRSF" id="PIRSF001369">
    <property type="entry name" value="Citrate_synth"/>
    <property type="match status" value="1"/>
</dbReference>